<feature type="compositionally biased region" description="Basic and acidic residues" evidence="1">
    <location>
        <begin position="725"/>
        <end position="752"/>
    </location>
</feature>
<keyword evidence="3" id="KW-1185">Reference proteome</keyword>
<organism evidence="2 3">
    <name type="scientific">Actinomadura napierensis</name>
    <dbReference type="NCBI Taxonomy" id="267854"/>
    <lineage>
        <taxon>Bacteria</taxon>
        <taxon>Bacillati</taxon>
        <taxon>Actinomycetota</taxon>
        <taxon>Actinomycetes</taxon>
        <taxon>Streptosporangiales</taxon>
        <taxon>Thermomonosporaceae</taxon>
        <taxon>Actinomadura</taxon>
    </lineage>
</organism>
<sequence>MPTQLEEVVIDPDTLQAQDLSPQSRQHFLDGRARHPRTGHLATCRIRIGQRLPVDLPVRRARQRRQLHEHRRDQGIGQGPRQLRAQLTRPGDALALVGRDQVGDEATLRALAIGDHDRGRDSRKGGQCRLHLAGLDPEAAHLHLVIDTTQELQLPVRPPPHPIPTAIHPRTVTNETIRHEPIRRQVRTTAITTRHPHTGDMKLTHHPHRHRIQEPIQHVQTRMRQRTPDRHTTTRLQPSRSHTNRRLRRPIVIDHRTLSGLQRLVHQTRRGRFPTQDEHACGQQLRQLPAGRESGQMRRHDLQEVDRVCQQVGAQGRGVGRHFGVDQVQGPARAQRTEQHRVAEVRRRRLDHRVRAGAEADAIDHAVQIGREAAVRHLDALGPPRRARGVDDVRQAAGIERLGRGRPGRSRQRDGGGIVQRHQPDPAHRQVADRVDRAHHHRRPAVGQHERQPFHRKPGIQRQVGAAGLPDRQQRHHHVHAPGKAHTHDGLRAHAEVAQVPREPSRAFAQFPVRERRVGRHHGGDLGRRGGQRVRVHRAGDGTAGARPLPQRPRTVGTVQQRHLRQRQRRVGGQQLQHRHQATGEPFHGRPVEQLGAVLDGAGEVLVPFDEEERQVELRADPDRRAVRPCLEPALVRARRGIDLVVVEEHLEQRRAGPVAVGGERVDELLERHVLVGERVQRGRPGARHHVGQRRVARQIQPQHEGVDEAPDQAFELGAVAVGDRGPHDDVVLPGELPEHDRERRQQRHEHGGAGGAAERAQPRHGLRGDLELDRVAVGRADGRAGPVGGQFQRLGPHEGAPPMAQLGVEHGAAQPLPLPHREVGVLQRERRQR</sequence>
<name>A0ABP5M1I6_9ACTN</name>
<feature type="region of interest" description="Disordered" evidence="1">
    <location>
        <begin position="217"/>
        <end position="244"/>
    </location>
</feature>
<evidence type="ECO:0000313" key="3">
    <source>
        <dbReference type="Proteomes" id="UP001501020"/>
    </source>
</evidence>
<feature type="region of interest" description="Disordered" evidence="1">
    <location>
        <begin position="782"/>
        <end position="834"/>
    </location>
</feature>
<evidence type="ECO:0000256" key="1">
    <source>
        <dbReference type="SAM" id="MobiDB-lite"/>
    </source>
</evidence>
<feature type="compositionally biased region" description="Basic and acidic residues" evidence="1">
    <location>
        <begin position="422"/>
        <end position="436"/>
    </location>
</feature>
<proteinExistence type="predicted"/>
<comment type="caution">
    <text evidence="2">The sequence shown here is derived from an EMBL/GenBank/DDBJ whole genome shotgun (WGS) entry which is preliminary data.</text>
</comment>
<feature type="region of interest" description="Disordered" evidence="1">
    <location>
        <begin position="469"/>
        <end position="488"/>
    </location>
</feature>
<evidence type="ECO:0000313" key="2">
    <source>
        <dbReference type="EMBL" id="GAA2158911.1"/>
    </source>
</evidence>
<feature type="region of interest" description="Disordered" evidence="1">
    <location>
        <begin position="723"/>
        <end position="769"/>
    </location>
</feature>
<feature type="region of interest" description="Disordered" evidence="1">
    <location>
        <begin position="400"/>
        <end position="459"/>
    </location>
</feature>
<gene>
    <name evidence="2" type="ORF">GCM10009727_70180</name>
</gene>
<dbReference type="Proteomes" id="UP001501020">
    <property type="component" value="Unassembled WGS sequence"/>
</dbReference>
<protein>
    <submittedName>
        <fullName evidence="2">Uncharacterized protein</fullName>
    </submittedName>
</protein>
<dbReference type="EMBL" id="BAAAMR010000082">
    <property type="protein sequence ID" value="GAA2158911.1"/>
    <property type="molecule type" value="Genomic_DNA"/>
</dbReference>
<feature type="compositionally biased region" description="Basic and acidic residues" evidence="1">
    <location>
        <begin position="820"/>
        <end position="834"/>
    </location>
</feature>
<feature type="compositionally biased region" description="Basic residues" evidence="1">
    <location>
        <begin position="474"/>
        <end position="485"/>
    </location>
</feature>
<feature type="region of interest" description="Disordered" evidence="1">
    <location>
        <begin position="541"/>
        <end position="576"/>
    </location>
</feature>
<accession>A0ABP5M1I6</accession>
<reference evidence="3" key="1">
    <citation type="journal article" date="2019" name="Int. J. Syst. Evol. Microbiol.">
        <title>The Global Catalogue of Microorganisms (GCM) 10K type strain sequencing project: providing services to taxonomists for standard genome sequencing and annotation.</title>
        <authorList>
            <consortium name="The Broad Institute Genomics Platform"/>
            <consortium name="The Broad Institute Genome Sequencing Center for Infectious Disease"/>
            <person name="Wu L."/>
            <person name="Ma J."/>
        </authorList>
    </citation>
    <scope>NUCLEOTIDE SEQUENCE [LARGE SCALE GENOMIC DNA]</scope>
    <source>
        <strain evidence="3">JCM 13850</strain>
    </source>
</reference>